<reference evidence="2 3" key="1">
    <citation type="submission" date="2015-08" db="EMBL/GenBank/DDBJ databases">
        <title>Draft Genome Sequence of Rathayibacter sp. Strain VKM Ac-2596 Isolated from Leaf Gall Induced by Plant-Parasitic Nematodes.</title>
        <authorList>
            <person name="Vasilenko O.V."/>
            <person name="Starodumova I.P."/>
            <person name="Tarlachkov S.V."/>
            <person name="Dorofeeva L.V."/>
            <person name="Evtushenko L.I."/>
        </authorList>
    </citation>
    <scope>NUCLEOTIDE SEQUENCE [LARGE SCALE GENOMIC DNA]</scope>
    <source>
        <strain evidence="2 3">VKM Ac-2596</strain>
    </source>
</reference>
<proteinExistence type="predicted"/>
<evidence type="ECO:0000256" key="1">
    <source>
        <dbReference type="SAM" id="MobiDB-lite"/>
    </source>
</evidence>
<name>A0A162GE58_9MICO</name>
<gene>
    <name evidence="2" type="ORF">ACH61_03196</name>
</gene>
<comment type="caution">
    <text evidence="2">The sequence shown here is derived from an EMBL/GenBank/DDBJ whole genome shotgun (WGS) entry which is preliminary data.</text>
</comment>
<sequence length="96" mass="10452">MPRAEPEQERVGVAPAAVHLHGQVEAARPHPLGEVLDDACVLSLAVADALRDGQDLDVGDRRSDATEQDPVRGRSQERDLGPRIRRRERVDGGEGE</sequence>
<feature type="region of interest" description="Disordered" evidence="1">
    <location>
        <begin position="52"/>
        <end position="96"/>
    </location>
</feature>
<keyword evidence="3" id="KW-1185">Reference proteome</keyword>
<dbReference type="EMBL" id="LIIN01000237">
    <property type="protein sequence ID" value="KZX19709.1"/>
    <property type="molecule type" value="Genomic_DNA"/>
</dbReference>
<evidence type="ECO:0000313" key="3">
    <source>
        <dbReference type="Proteomes" id="UP000076717"/>
    </source>
</evidence>
<dbReference type="AlphaFoldDB" id="A0A162GE58"/>
<protein>
    <submittedName>
        <fullName evidence="2">Uncharacterized protein</fullName>
    </submittedName>
</protein>
<accession>A0A162GE58</accession>
<dbReference type="Proteomes" id="UP000076717">
    <property type="component" value="Unassembled WGS sequence"/>
</dbReference>
<evidence type="ECO:0000313" key="2">
    <source>
        <dbReference type="EMBL" id="KZX19709.1"/>
    </source>
</evidence>
<organism evidence="2 3">
    <name type="scientific">Rathayibacter tanaceti</name>
    <dbReference type="NCBI Taxonomy" id="1671680"/>
    <lineage>
        <taxon>Bacteria</taxon>
        <taxon>Bacillati</taxon>
        <taxon>Actinomycetota</taxon>
        <taxon>Actinomycetes</taxon>
        <taxon>Micrococcales</taxon>
        <taxon>Microbacteriaceae</taxon>
        <taxon>Rathayibacter</taxon>
    </lineage>
</organism>